<evidence type="ECO:0000256" key="6">
    <source>
        <dbReference type="ARBA" id="ARBA00023277"/>
    </source>
</evidence>
<dbReference type="SUPFAM" id="SSF56655">
    <property type="entry name" value="Carbohydrate phosphatase"/>
    <property type="match status" value="1"/>
</dbReference>
<dbReference type="EMBL" id="JBHTJZ010000073">
    <property type="protein sequence ID" value="MFD0962288.1"/>
    <property type="molecule type" value="Genomic_DNA"/>
</dbReference>
<dbReference type="CDD" id="cd01516">
    <property type="entry name" value="FBPase_glpX"/>
    <property type="match status" value="1"/>
</dbReference>
<proteinExistence type="inferred from homology"/>
<dbReference type="PANTHER" id="PTHR30447">
    <property type="entry name" value="FRUCTOSE-1,6-BISPHOSPHATASE CLASS 2"/>
    <property type="match status" value="1"/>
</dbReference>
<protein>
    <recommendedName>
        <fullName evidence="8">Fructose-1,6-bisphosphatase</fullName>
    </recommendedName>
</protein>
<evidence type="ECO:0000256" key="5">
    <source>
        <dbReference type="ARBA" id="ARBA00023211"/>
    </source>
</evidence>
<reference evidence="10" key="1">
    <citation type="journal article" date="2019" name="Int. J. Syst. Evol. Microbiol.">
        <title>The Global Catalogue of Microorganisms (GCM) 10K type strain sequencing project: providing services to taxonomists for standard genome sequencing and annotation.</title>
        <authorList>
            <consortium name="The Broad Institute Genomics Platform"/>
            <consortium name="The Broad Institute Genome Sequencing Center for Infectious Disease"/>
            <person name="Wu L."/>
            <person name="Ma J."/>
        </authorList>
    </citation>
    <scope>NUCLEOTIDE SEQUENCE [LARGE SCALE GENOMIC DNA]</scope>
    <source>
        <strain evidence="10">CCUG 59129</strain>
    </source>
</reference>
<accession>A0ABW3HXS2</accession>
<evidence type="ECO:0000256" key="3">
    <source>
        <dbReference type="ARBA" id="ARBA00022723"/>
    </source>
</evidence>
<comment type="pathway">
    <text evidence="7">Carbohydrate biosynthesis.</text>
</comment>
<dbReference type="PANTHER" id="PTHR30447:SF0">
    <property type="entry name" value="FRUCTOSE-1,6-BISPHOSPHATASE 1 CLASS 2-RELATED"/>
    <property type="match status" value="1"/>
</dbReference>
<organism evidence="9 10">
    <name type="scientific">Paenibacillus chungangensis</name>
    <dbReference type="NCBI Taxonomy" id="696535"/>
    <lineage>
        <taxon>Bacteria</taxon>
        <taxon>Bacillati</taxon>
        <taxon>Bacillota</taxon>
        <taxon>Bacilli</taxon>
        <taxon>Bacillales</taxon>
        <taxon>Paenibacillaceae</taxon>
        <taxon>Paenibacillus</taxon>
    </lineage>
</organism>
<dbReference type="InterPro" id="IPR004464">
    <property type="entry name" value="FBPase_class-2/SBPase"/>
</dbReference>
<comment type="caution">
    <text evidence="9">The sequence shown here is derived from an EMBL/GenBank/DDBJ whole genome shotgun (WGS) entry which is preliminary data.</text>
</comment>
<name>A0ABW3HXS2_9BACL</name>
<keyword evidence="4 9" id="KW-0378">Hydrolase</keyword>
<dbReference type="RefSeq" id="WP_377568801.1">
    <property type="nucleotide sequence ID" value="NZ_JBHTJZ010000073.1"/>
</dbReference>
<dbReference type="Gene3D" id="3.40.190.90">
    <property type="match status" value="1"/>
</dbReference>
<comment type="similarity">
    <text evidence="2 8">Belongs to the FBPase class 2 family.</text>
</comment>
<evidence type="ECO:0000256" key="8">
    <source>
        <dbReference type="PIRNR" id="PIRNR004532"/>
    </source>
</evidence>
<evidence type="ECO:0000256" key="4">
    <source>
        <dbReference type="ARBA" id="ARBA00022801"/>
    </source>
</evidence>
<keyword evidence="10" id="KW-1185">Reference proteome</keyword>
<evidence type="ECO:0000256" key="7">
    <source>
        <dbReference type="ARBA" id="ARBA00024331"/>
    </source>
</evidence>
<dbReference type="Pfam" id="PF03320">
    <property type="entry name" value="FBPase_glpX"/>
    <property type="match status" value="1"/>
</dbReference>
<evidence type="ECO:0000313" key="10">
    <source>
        <dbReference type="Proteomes" id="UP001596989"/>
    </source>
</evidence>
<evidence type="ECO:0000256" key="1">
    <source>
        <dbReference type="ARBA" id="ARBA00001273"/>
    </source>
</evidence>
<dbReference type="PIRSF" id="PIRSF004532">
    <property type="entry name" value="GlpX"/>
    <property type="match status" value="1"/>
</dbReference>
<evidence type="ECO:0000256" key="2">
    <source>
        <dbReference type="ARBA" id="ARBA00008989"/>
    </source>
</evidence>
<sequence length="336" mass="36080">MERELALEIVRVTELAALASAPWMGRGDKNSADGAATSAMREMFDSVSVKGTVVIGEGEMDEAPMLYIGEQVGSMNGPEVDVAVDPLEGTDIVARGLNNALSVIAVAGKGQLLHAPDMYMEKLAYGPSLVGHLSITDPMEATLKKAAEVLKKKVSDLTVMILDRTRHESLIKVLRKVGVRIKFLSDGDVAGAMAPAFPEAGIDLYVGSGGAPEGVLAAAALKCLGGELQGRLMPADASEYERCIRMGIKDPYRVLTMEDMVGKEDVIFAATGVTPGEFLGGVRYMPDERAETHSIVMRAKTRTIRFVKSLHYLPNKPLLNYPQPQPAIANHADMQE</sequence>
<dbReference type="Proteomes" id="UP001596989">
    <property type="component" value="Unassembled WGS sequence"/>
</dbReference>
<evidence type="ECO:0000313" key="9">
    <source>
        <dbReference type="EMBL" id="MFD0962288.1"/>
    </source>
</evidence>
<dbReference type="NCBIfam" id="TIGR00330">
    <property type="entry name" value="glpX"/>
    <property type="match status" value="1"/>
</dbReference>
<dbReference type="Gene3D" id="3.30.540.10">
    <property type="entry name" value="Fructose-1,6-Bisphosphatase, subunit A, domain 1"/>
    <property type="match status" value="1"/>
</dbReference>
<keyword evidence="5" id="KW-0464">Manganese</keyword>
<keyword evidence="6 8" id="KW-0119">Carbohydrate metabolism</keyword>
<keyword evidence="3" id="KW-0479">Metal-binding</keyword>
<comment type="catalytic activity">
    <reaction evidence="1">
        <text>beta-D-fructose 1,6-bisphosphate + H2O = beta-D-fructose 6-phosphate + phosphate</text>
        <dbReference type="Rhea" id="RHEA:11064"/>
        <dbReference type="ChEBI" id="CHEBI:15377"/>
        <dbReference type="ChEBI" id="CHEBI:32966"/>
        <dbReference type="ChEBI" id="CHEBI:43474"/>
        <dbReference type="ChEBI" id="CHEBI:57634"/>
        <dbReference type="EC" id="3.1.3.11"/>
    </reaction>
</comment>
<dbReference type="GO" id="GO:0042132">
    <property type="term" value="F:fructose 1,6-bisphosphate 1-phosphatase activity"/>
    <property type="evidence" value="ECO:0007669"/>
    <property type="project" value="UniProtKB-EC"/>
</dbReference>
<gene>
    <name evidence="9" type="primary">glpX</name>
    <name evidence="9" type="ORF">ACFQ2I_23380</name>
</gene>